<keyword evidence="2" id="KW-1003">Cell membrane</keyword>
<dbReference type="PIRSF" id="PIRSF006060">
    <property type="entry name" value="AA_transporter"/>
    <property type="match status" value="1"/>
</dbReference>
<feature type="transmembrane region" description="Helical" evidence="6">
    <location>
        <begin position="9"/>
        <end position="28"/>
    </location>
</feature>
<feature type="transmembrane region" description="Helical" evidence="6">
    <location>
        <begin position="386"/>
        <end position="405"/>
    </location>
</feature>
<dbReference type="RefSeq" id="WP_330501001.1">
    <property type="nucleotide sequence ID" value="NZ_JAZDWZ010000012.1"/>
</dbReference>
<dbReference type="Pfam" id="PF13520">
    <property type="entry name" value="AA_permease_2"/>
    <property type="match status" value="1"/>
</dbReference>
<evidence type="ECO:0000256" key="6">
    <source>
        <dbReference type="SAM" id="Phobius"/>
    </source>
</evidence>
<keyword evidence="4 6" id="KW-1133">Transmembrane helix</keyword>
<feature type="transmembrane region" description="Helical" evidence="6">
    <location>
        <begin position="190"/>
        <end position="211"/>
    </location>
</feature>
<evidence type="ECO:0000256" key="1">
    <source>
        <dbReference type="ARBA" id="ARBA00004651"/>
    </source>
</evidence>
<dbReference type="InterPro" id="IPR050367">
    <property type="entry name" value="APC_superfamily"/>
</dbReference>
<feature type="transmembrane region" description="Helical" evidence="6">
    <location>
        <begin position="145"/>
        <end position="170"/>
    </location>
</feature>
<evidence type="ECO:0000256" key="5">
    <source>
        <dbReference type="ARBA" id="ARBA00023136"/>
    </source>
</evidence>
<evidence type="ECO:0000313" key="7">
    <source>
        <dbReference type="EMBL" id="MEE3928588.1"/>
    </source>
</evidence>
<evidence type="ECO:0000256" key="4">
    <source>
        <dbReference type="ARBA" id="ARBA00022989"/>
    </source>
</evidence>
<evidence type="ECO:0000313" key="8">
    <source>
        <dbReference type="Proteomes" id="UP001344817"/>
    </source>
</evidence>
<feature type="transmembrane region" description="Helical" evidence="6">
    <location>
        <begin position="34"/>
        <end position="59"/>
    </location>
</feature>
<proteinExistence type="predicted"/>
<keyword evidence="5 6" id="KW-0472">Membrane</keyword>
<dbReference type="Gene3D" id="1.20.1740.10">
    <property type="entry name" value="Amino acid/polyamine transporter I"/>
    <property type="match status" value="1"/>
</dbReference>
<protein>
    <submittedName>
        <fullName evidence="7">APC family permease</fullName>
    </submittedName>
</protein>
<gene>
    <name evidence="7" type="ORF">V2E24_03300</name>
</gene>
<feature type="transmembrane region" description="Helical" evidence="6">
    <location>
        <begin position="345"/>
        <end position="371"/>
    </location>
</feature>
<evidence type="ECO:0000256" key="2">
    <source>
        <dbReference type="ARBA" id="ARBA00022475"/>
    </source>
</evidence>
<evidence type="ECO:0000256" key="3">
    <source>
        <dbReference type="ARBA" id="ARBA00022692"/>
    </source>
</evidence>
<feature type="transmembrane region" description="Helical" evidence="6">
    <location>
        <begin position="116"/>
        <end position="138"/>
    </location>
</feature>
<feature type="transmembrane region" description="Helical" evidence="6">
    <location>
        <begin position="317"/>
        <end position="339"/>
    </location>
</feature>
<dbReference type="InterPro" id="IPR002293">
    <property type="entry name" value="AA/rel_permease1"/>
</dbReference>
<feature type="transmembrane region" description="Helical" evidence="6">
    <location>
        <begin position="263"/>
        <end position="284"/>
    </location>
</feature>
<feature type="transmembrane region" description="Helical" evidence="6">
    <location>
        <begin position="223"/>
        <end position="243"/>
    </location>
</feature>
<comment type="subcellular location">
    <subcellularLocation>
        <location evidence="1">Cell membrane</location>
        <topology evidence="1">Multi-pass membrane protein</topology>
    </subcellularLocation>
</comment>
<comment type="caution">
    <text evidence="7">The sequence shown here is derived from an EMBL/GenBank/DDBJ whole genome shotgun (WGS) entry which is preliminary data.</text>
</comment>
<feature type="transmembrane region" description="Helical" evidence="6">
    <location>
        <begin position="417"/>
        <end position="437"/>
    </location>
</feature>
<organism evidence="7 8">
    <name type="scientific">Mycoplasmopsis ciconiae</name>
    <dbReference type="NCBI Taxonomy" id="561067"/>
    <lineage>
        <taxon>Bacteria</taxon>
        <taxon>Bacillati</taxon>
        <taxon>Mycoplasmatota</taxon>
        <taxon>Mycoplasmoidales</taxon>
        <taxon>Metamycoplasmataceae</taxon>
        <taxon>Mycoplasmopsis</taxon>
    </lineage>
</organism>
<dbReference type="EMBL" id="JAZDWZ010000012">
    <property type="protein sequence ID" value="MEE3928588.1"/>
    <property type="molecule type" value="Genomic_DNA"/>
</dbReference>
<dbReference type="PANTHER" id="PTHR42770">
    <property type="entry name" value="AMINO ACID TRANSPORTER-RELATED"/>
    <property type="match status" value="1"/>
</dbReference>
<dbReference type="PANTHER" id="PTHR42770:SF18">
    <property type="entry name" value="ARGININE_AGMATINE ANTIPORTER"/>
    <property type="match status" value="1"/>
</dbReference>
<reference evidence="7" key="1">
    <citation type="submission" date="2024-01" db="EMBL/GenBank/DDBJ databases">
        <title>Genome sequence of Mycoplasma ciconiae type strain DSM 25251.</title>
        <authorList>
            <person name="Spergser J."/>
        </authorList>
    </citation>
    <scope>NUCLEOTIDE SEQUENCE [LARGE SCALE GENOMIC DNA]</scope>
    <source>
        <strain evidence="7">DSM 25251</strain>
    </source>
</reference>
<accession>A0ABU7MN45</accession>
<keyword evidence="3 6" id="KW-0812">Transmembrane</keyword>
<feature type="transmembrane region" description="Helical" evidence="6">
    <location>
        <begin position="80"/>
        <end position="104"/>
    </location>
</feature>
<name>A0ABU7MN45_9BACT</name>
<dbReference type="Proteomes" id="UP001344817">
    <property type="component" value="Unassembled WGS sequence"/>
</dbReference>
<keyword evidence="8" id="KW-1185">Reference proteome</keyword>
<sequence>MKKEFNERSFALFAINTVVGFGFIATIVDVVKLGYWGILIFAVTAFIAITTALVFSRLVNAFNEDKGGSVAYAQRTGKKYLTFFMFFNQYIQSPIFMASGPLFLVKIAEQFTQEETILWIVRVASVIFFLVIILLSTFKLKTSKFLIFASAAIKWIILALGFGGLIYLVIKQPATAMQNIDDAKKVSAYLIFSNIIFFMFAFGGIEVVPNLANEVKFKNFKKVMIFSILIITSIYILGYVLLINTDLQKNGSFVNIYKNSMGVFGLVMFGLYLLFYNFSFTMTISITYPKALVKFAEEGYLPKYLTKTNKHNQHKNAIWTNAILIIVSMVIFTLIPVIFKLDGSAFNIVIKVGTIAFLLQYLLTYICALILAKQNKIAKIPLYEKIMYYLAIFIITITTLVYFLPFLVNQSWSVNNTIILVTYVGLFIVANIFYYWYQHVNKKVKNTN</sequence>